<dbReference type="Pfam" id="PF05893">
    <property type="entry name" value="LuxC"/>
    <property type="match status" value="1"/>
</dbReference>
<dbReference type="InterPro" id="IPR016161">
    <property type="entry name" value="Ald_DH/histidinol_DH"/>
</dbReference>
<proteinExistence type="predicted"/>
<dbReference type="PIRSF" id="PIRSF009414">
    <property type="entry name" value="LuxC"/>
    <property type="match status" value="1"/>
</dbReference>
<evidence type="ECO:0000313" key="2">
    <source>
        <dbReference type="EMBL" id="KAA8825998.1"/>
    </source>
</evidence>
<dbReference type="Proteomes" id="UP000326251">
    <property type="component" value="Unassembled WGS sequence"/>
</dbReference>
<evidence type="ECO:0000256" key="1">
    <source>
        <dbReference type="ARBA" id="ARBA00022857"/>
    </source>
</evidence>
<keyword evidence="1" id="KW-0521">NADP</keyword>
<dbReference type="GO" id="GO:0008218">
    <property type="term" value="P:bioluminescence"/>
    <property type="evidence" value="ECO:0007669"/>
    <property type="project" value="InterPro"/>
</dbReference>
<dbReference type="EMBL" id="RZUG01000004">
    <property type="protein sequence ID" value="KAA8825998.1"/>
    <property type="molecule type" value="Genomic_DNA"/>
</dbReference>
<dbReference type="GO" id="GO:0003995">
    <property type="term" value="F:acyl-CoA dehydrogenase activity"/>
    <property type="evidence" value="ECO:0007669"/>
    <property type="project" value="InterPro"/>
</dbReference>
<evidence type="ECO:0000313" key="3">
    <source>
        <dbReference type="Proteomes" id="UP000326251"/>
    </source>
</evidence>
<sequence>MGDSALGVNGRADAVRADASQSSPLSSPVTIDVFHLPSGVETAEYATYDVTTAAGVRQLRYPVFNGPSITALARQLTEARARRLAAMSVNDILDVLARAAELWTDPDFELRRQAELLIPAITGYQPDMVRIELKRYMRQFRHRELLRFLDAEIGQPAMLDGFRPNKAAGYSRYVGPRLTYQVFSSNVPGIPVWSMVMTLLVKGAILGKSSFSEPVMPALFARSVAMIDPELADAIAVVPWKGGSQELEDPAIDAADAVIVYGSSTTTKLIAGKVAGAKPCLGYGAKIGLAFIGREALRPDTYADTVHRAAVDIATYDQQSCLAPQTIFVETGGALAPREVAQLLGGELEGQQRKYPRAVLSDAENMAIQRARTNTEMQALMGGSDAVIASRDGTAWTVLYRESEAGAGAVGAAETGLGAAETLTSLMSPLNRTINVVAVPDLVDAVGQLANCRGWLQSCGVAVDSSRLFGLADALAQVGVDRVCPLGEMDRAKSGWHHDGGFNLIDLLRAVDIERGSDAYSDSFDLDME</sequence>
<organism evidence="2 3">
    <name type="scientific">Bifidobacterium reuteri</name>
    <dbReference type="NCBI Taxonomy" id="983706"/>
    <lineage>
        <taxon>Bacteria</taxon>
        <taxon>Bacillati</taxon>
        <taxon>Actinomycetota</taxon>
        <taxon>Actinomycetes</taxon>
        <taxon>Bifidobacteriales</taxon>
        <taxon>Bifidobacteriaceae</taxon>
        <taxon>Bifidobacterium</taxon>
    </lineage>
</organism>
<name>A0A5J5E9M7_9BIFI</name>
<reference evidence="2 3" key="1">
    <citation type="journal article" date="2019" name="Syst. Appl. Microbiol.">
        <title>Characterization of Bifidobacterium species in feaces of the Egyptian fruit bat: Description of B. vespertilionis sp. nov. and B. rousetti sp. nov.</title>
        <authorList>
            <person name="Modesto M."/>
            <person name="Satti M."/>
            <person name="Watanabe K."/>
            <person name="Puglisi E."/>
            <person name="Morelli L."/>
            <person name="Huang C.-H."/>
            <person name="Liou J.-S."/>
            <person name="Miyashita M."/>
            <person name="Tamura T."/>
            <person name="Saito S."/>
            <person name="Mori K."/>
            <person name="Huang L."/>
            <person name="Sciavilla P."/>
            <person name="Sandri C."/>
            <person name="Spiezio C."/>
            <person name="Vitali F."/>
            <person name="Cavalieri D."/>
            <person name="Perpetuini G."/>
            <person name="Tofalo R."/>
            <person name="Bonetti A."/>
            <person name="Arita M."/>
            <person name="Mattarelli P."/>
        </authorList>
    </citation>
    <scope>NUCLEOTIDE SEQUENCE [LARGE SCALE GENOMIC DNA]</scope>
    <source>
        <strain evidence="2 3">RST19</strain>
    </source>
</reference>
<protein>
    <submittedName>
        <fullName evidence="2">Acyl-CoA reductase</fullName>
    </submittedName>
</protein>
<dbReference type="SUPFAM" id="SSF53720">
    <property type="entry name" value="ALDH-like"/>
    <property type="match status" value="1"/>
</dbReference>
<dbReference type="CDD" id="cd07080">
    <property type="entry name" value="ALDH_Acyl-CoA-Red_LuxC"/>
    <property type="match status" value="1"/>
</dbReference>
<accession>A0A5J5E9M7</accession>
<dbReference type="InterPro" id="IPR008670">
    <property type="entry name" value="CoA_reduct_LuxC"/>
</dbReference>
<dbReference type="AlphaFoldDB" id="A0A5J5E9M7"/>
<gene>
    <name evidence="2" type="ORF">EMO92_04245</name>
</gene>
<comment type="caution">
    <text evidence="2">The sequence shown here is derived from an EMBL/GenBank/DDBJ whole genome shotgun (WGS) entry which is preliminary data.</text>
</comment>